<dbReference type="OrthoDB" id="52819at2759"/>
<proteinExistence type="predicted"/>
<protein>
    <submittedName>
        <fullName evidence="1">Uncharacterized protein</fullName>
    </submittedName>
</protein>
<dbReference type="AlphaFoldDB" id="A0A9N8EIA5"/>
<dbReference type="EMBL" id="CAICTM010001123">
    <property type="protein sequence ID" value="CAB9520674.1"/>
    <property type="molecule type" value="Genomic_DNA"/>
</dbReference>
<evidence type="ECO:0000313" key="1">
    <source>
        <dbReference type="EMBL" id="CAB9520674.1"/>
    </source>
</evidence>
<name>A0A9N8EIA5_9STRA</name>
<dbReference type="Proteomes" id="UP001153069">
    <property type="component" value="Unassembled WGS sequence"/>
</dbReference>
<accession>A0A9N8EIA5</accession>
<comment type="caution">
    <text evidence="1">The sequence shown here is derived from an EMBL/GenBank/DDBJ whole genome shotgun (WGS) entry which is preliminary data.</text>
</comment>
<organism evidence="1 2">
    <name type="scientific">Seminavis robusta</name>
    <dbReference type="NCBI Taxonomy" id="568900"/>
    <lineage>
        <taxon>Eukaryota</taxon>
        <taxon>Sar</taxon>
        <taxon>Stramenopiles</taxon>
        <taxon>Ochrophyta</taxon>
        <taxon>Bacillariophyta</taxon>
        <taxon>Bacillariophyceae</taxon>
        <taxon>Bacillariophycidae</taxon>
        <taxon>Naviculales</taxon>
        <taxon>Naviculaceae</taxon>
        <taxon>Seminavis</taxon>
    </lineage>
</organism>
<gene>
    <name evidence="1" type="ORF">SEMRO_1125_G243881.1</name>
</gene>
<reference evidence="1" key="1">
    <citation type="submission" date="2020-06" db="EMBL/GenBank/DDBJ databases">
        <authorList>
            <consortium name="Plant Systems Biology data submission"/>
        </authorList>
    </citation>
    <scope>NUCLEOTIDE SEQUENCE</scope>
    <source>
        <strain evidence="1">D6</strain>
    </source>
</reference>
<sequence>MSDDEDEPFTADARTCLFTSAANRRKKALKYFNRFLEGYCVQIGIDVVEADAIPYRGIPRTTSTKAVFKFWDDIFANFIYYMGNKTDLAKSSAEQYCSGVKTVVLVHWFISSRTRT</sequence>
<keyword evidence="2" id="KW-1185">Reference proteome</keyword>
<evidence type="ECO:0000313" key="2">
    <source>
        <dbReference type="Proteomes" id="UP001153069"/>
    </source>
</evidence>